<evidence type="ECO:0000313" key="2">
    <source>
        <dbReference type="EMBL" id="QDT36985.1"/>
    </source>
</evidence>
<dbReference type="KEGG" id="svp:Pan189_13490"/>
<protein>
    <submittedName>
        <fullName evidence="2">Transposase IS200 like protein</fullName>
    </submittedName>
</protein>
<dbReference type="AlphaFoldDB" id="A0A517QZB2"/>
<dbReference type="EMBL" id="CP036268">
    <property type="protein sequence ID" value="QDT36985.1"/>
    <property type="molecule type" value="Genomic_DNA"/>
</dbReference>
<dbReference type="InterPro" id="IPR036515">
    <property type="entry name" value="Transposase_17_sf"/>
</dbReference>
<dbReference type="Gene3D" id="3.30.70.1290">
    <property type="entry name" value="Transposase IS200-like"/>
    <property type="match status" value="1"/>
</dbReference>
<dbReference type="SMART" id="SM01321">
    <property type="entry name" value="Y1_Tnp"/>
    <property type="match status" value="1"/>
</dbReference>
<proteinExistence type="predicted"/>
<reference evidence="2 3" key="1">
    <citation type="submission" date="2019-02" db="EMBL/GenBank/DDBJ databases">
        <title>Deep-cultivation of Planctomycetes and their phenomic and genomic characterization uncovers novel biology.</title>
        <authorList>
            <person name="Wiegand S."/>
            <person name="Jogler M."/>
            <person name="Boedeker C."/>
            <person name="Pinto D."/>
            <person name="Vollmers J."/>
            <person name="Rivas-Marin E."/>
            <person name="Kohn T."/>
            <person name="Peeters S.H."/>
            <person name="Heuer A."/>
            <person name="Rast P."/>
            <person name="Oberbeckmann S."/>
            <person name="Bunk B."/>
            <person name="Jeske O."/>
            <person name="Meyerdierks A."/>
            <person name="Storesund J.E."/>
            <person name="Kallscheuer N."/>
            <person name="Luecker S."/>
            <person name="Lage O.M."/>
            <person name="Pohl T."/>
            <person name="Merkel B.J."/>
            <person name="Hornburger P."/>
            <person name="Mueller R.-W."/>
            <person name="Bruemmer F."/>
            <person name="Labrenz M."/>
            <person name="Spormann A.M."/>
            <person name="Op den Camp H."/>
            <person name="Overmann J."/>
            <person name="Amann R."/>
            <person name="Jetten M.S.M."/>
            <person name="Mascher T."/>
            <person name="Medema M.H."/>
            <person name="Devos D.P."/>
            <person name="Kaster A.-K."/>
            <person name="Ovreas L."/>
            <person name="Rohde M."/>
            <person name="Galperin M.Y."/>
            <person name="Jogler C."/>
        </authorList>
    </citation>
    <scope>NUCLEOTIDE SEQUENCE [LARGE SCALE GENOMIC DNA]</scope>
    <source>
        <strain evidence="2 3">Pan189</strain>
    </source>
</reference>
<dbReference type="GO" id="GO:0006313">
    <property type="term" value="P:DNA transposition"/>
    <property type="evidence" value="ECO:0007669"/>
    <property type="project" value="InterPro"/>
</dbReference>
<accession>A0A517QZB2</accession>
<dbReference type="GO" id="GO:0004803">
    <property type="term" value="F:transposase activity"/>
    <property type="evidence" value="ECO:0007669"/>
    <property type="project" value="InterPro"/>
</dbReference>
<dbReference type="GO" id="GO:0003677">
    <property type="term" value="F:DNA binding"/>
    <property type="evidence" value="ECO:0007669"/>
    <property type="project" value="InterPro"/>
</dbReference>
<dbReference type="Proteomes" id="UP000317318">
    <property type="component" value="Chromosome"/>
</dbReference>
<gene>
    <name evidence="2" type="ORF">Pan189_13490</name>
</gene>
<sequence>MSDVIAYFLTWTTYGSWMPGDERGWVARGCGEQAPDSRVKEIANRMMVESEVKLSRDCRELVERTINRHCEIRNWHLHACAVRSNHVHVVVTAVDVDPANVREQLKAWATRRLRDEIDGARRKWWTEGGSVRFVRSDSQLERCIMYVTEAQDRKGRDRM</sequence>
<organism evidence="2 3">
    <name type="scientific">Stratiformator vulcanicus</name>
    <dbReference type="NCBI Taxonomy" id="2527980"/>
    <lineage>
        <taxon>Bacteria</taxon>
        <taxon>Pseudomonadati</taxon>
        <taxon>Planctomycetota</taxon>
        <taxon>Planctomycetia</taxon>
        <taxon>Planctomycetales</taxon>
        <taxon>Planctomycetaceae</taxon>
        <taxon>Stratiformator</taxon>
    </lineage>
</organism>
<dbReference type="OrthoDB" id="274221at2"/>
<evidence type="ECO:0000313" key="3">
    <source>
        <dbReference type="Proteomes" id="UP000317318"/>
    </source>
</evidence>
<dbReference type="SUPFAM" id="SSF143422">
    <property type="entry name" value="Transposase IS200-like"/>
    <property type="match status" value="1"/>
</dbReference>
<dbReference type="InterPro" id="IPR002686">
    <property type="entry name" value="Transposase_17"/>
</dbReference>
<evidence type="ECO:0000259" key="1">
    <source>
        <dbReference type="SMART" id="SM01321"/>
    </source>
</evidence>
<dbReference type="Pfam" id="PF01797">
    <property type="entry name" value="Y1_Tnp"/>
    <property type="match status" value="1"/>
</dbReference>
<dbReference type="RefSeq" id="WP_145363140.1">
    <property type="nucleotide sequence ID" value="NZ_CP036268.1"/>
</dbReference>
<keyword evidence="3" id="KW-1185">Reference proteome</keyword>
<name>A0A517QZB2_9PLAN</name>
<feature type="domain" description="Transposase IS200-like" evidence="1">
    <location>
        <begin position="2"/>
        <end position="151"/>
    </location>
</feature>